<organismHost>
    <name type="scientific">Vibrio parahaemolyticus</name>
    <dbReference type="NCBI Taxonomy" id="670"/>
</organismHost>
<proteinExistence type="predicted"/>
<dbReference type="GeneID" id="2545712"/>
<dbReference type="RefSeq" id="NP_899493.1">
    <property type="nucleotide sequence ID" value="NC_005083.2"/>
</dbReference>
<protein>
    <submittedName>
        <fullName evidence="1">Uncharacterized protein</fullName>
    </submittedName>
</protein>
<gene>
    <name evidence="1" type="ORF">KVP40.0247</name>
</gene>
<organism evidence="1 2">
    <name type="scientific">Vibrio phage KVP40 (isolate Vibrio parahaemolyticus/Japan/Matsuzaki/1991)</name>
    <name type="common">KVP40</name>
    <name type="synonym">Bacteriophage KVP40</name>
    <dbReference type="NCBI Taxonomy" id="75320"/>
    <lineage>
        <taxon>Viruses</taxon>
        <taxon>Duplodnaviria</taxon>
        <taxon>Heunggongvirae</taxon>
        <taxon>Uroviricota</taxon>
        <taxon>Caudoviricetes</taxon>
        <taxon>Pantevenvirales</taxon>
        <taxon>Straboviridae</taxon>
        <taxon>Schizotequatrovirus</taxon>
        <taxon>Schizotequatrovirus KVP40</taxon>
    </lineage>
</organism>
<dbReference type="OrthoDB" id="17017at10239"/>
<reference evidence="1 2" key="1">
    <citation type="journal article" date="2003" name="J. Bacteriol.">
        <title>Complete genome sequence of the broad-host-range vibriophage KVP40: comparative genomics of a T4-related bacteriophage.</title>
        <authorList>
            <person name="Miller E."/>
            <person name="Heidelberg J."/>
            <person name="Eisen J."/>
            <person name="Nelson W."/>
            <person name="Durkin A."/>
            <person name="Ciecko A."/>
            <person name="Feldblyum T."/>
            <person name="White O."/>
            <person name="Paulsen I."/>
            <person name="Nierman W."/>
            <person name="Lee J."/>
            <person name="Szczypinski B."/>
            <person name="Fraser C."/>
        </authorList>
    </citation>
    <scope>NUCLEOTIDE SEQUENCE</scope>
    <source>
        <strain evidence="2">Isolate Vibrio parahaemolyticus/Japan/Matsuzaki /1991</strain>
    </source>
</reference>
<accession>Q6WHQ7</accession>
<dbReference type="EMBL" id="AY283928">
    <property type="protein sequence ID" value="AAQ64316.1"/>
    <property type="molecule type" value="Genomic_DNA"/>
</dbReference>
<name>Q6WHQ7_BPKVM</name>
<sequence>MGVLEMKSQEEFARHAMRVRAAVGLFDTDISFQEALNDDLSHRGQRVMSALPDNIQFMWQKRDEMNEKILAEISCIEKRIDKTLCEINDPLHAIGKYVAKKSGKPFKGGEDIVKVTGITRHPHVDGYAFTYNYSEEDGKLAQSYIHTAMVIINYSSLKL</sequence>
<dbReference type="Proteomes" id="UP000001785">
    <property type="component" value="Segment"/>
</dbReference>
<evidence type="ECO:0000313" key="1">
    <source>
        <dbReference type="EMBL" id="AAQ64316.1"/>
    </source>
</evidence>
<keyword evidence="2" id="KW-1185">Reference proteome</keyword>
<evidence type="ECO:0000313" key="2">
    <source>
        <dbReference type="Proteomes" id="UP000001785"/>
    </source>
</evidence>
<dbReference type="KEGG" id="vg:2545712"/>